<comment type="subcellular location">
    <subcellularLocation>
        <location evidence="1">Cell membrane</location>
        <topology evidence="1">Multi-pass membrane protein</topology>
    </subcellularLocation>
</comment>
<reference evidence="15" key="1">
    <citation type="submission" date="2025-08" db="UniProtKB">
        <authorList>
            <consortium name="RefSeq"/>
        </authorList>
    </citation>
    <scope>IDENTIFICATION</scope>
</reference>
<name>A0A6J2W021_CHACN</name>
<dbReference type="InterPro" id="IPR009132">
    <property type="entry name" value="TAAR_fam"/>
</dbReference>
<keyword evidence="10 11" id="KW-0807">Transducer</keyword>
<dbReference type="GO" id="GO:0005886">
    <property type="term" value="C:plasma membrane"/>
    <property type="evidence" value="ECO:0007669"/>
    <property type="project" value="UniProtKB-SubCell"/>
</dbReference>
<feature type="transmembrane region" description="Helical" evidence="12">
    <location>
        <begin position="37"/>
        <end position="61"/>
    </location>
</feature>
<dbReference type="InterPro" id="IPR017452">
    <property type="entry name" value="GPCR_Rhodpsn_7TM"/>
</dbReference>
<dbReference type="PROSITE" id="PS50262">
    <property type="entry name" value="G_PROTEIN_RECEP_F1_2"/>
    <property type="match status" value="1"/>
</dbReference>
<evidence type="ECO:0000256" key="12">
    <source>
        <dbReference type="SAM" id="Phobius"/>
    </source>
</evidence>
<feature type="transmembrane region" description="Helical" evidence="12">
    <location>
        <begin position="115"/>
        <end position="138"/>
    </location>
</feature>
<dbReference type="SMART" id="SM01381">
    <property type="entry name" value="7TM_GPCR_Srsx"/>
    <property type="match status" value="1"/>
</dbReference>
<evidence type="ECO:0000256" key="9">
    <source>
        <dbReference type="ARBA" id="ARBA00023180"/>
    </source>
</evidence>
<evidence type="ECO:0000256" key="6">
    <source>
        <dbReference type="ARBA" id="ARBA00023136"/>
    </source>
</evidence>
<dbReference type="FunCoup" id="A0A6J2W021">
    <property type="interactions" value="12"/>
</dbReference>
<dbReference type="InParanoid" id="A0A6J2W021"/>
<keyword evidence="14" id="KW-1185">Reference proteome</keyword>
<dbReference type="Gene3D" id="1.20.1070.10">
    <property type="entry name" value="Rhodopsin 7-helix transmembrane proteins"/>
    <property type="match status" value="1"/>
</dbReference>
<evidence type="ECO:0000256" key="3">
    <source>
        <dbReference type="ARBA" id="ARBA00022692"/>
    </source>
</evidence>
<dbReference type="PROSITE" id="PS00237">
    <property type="entry name" value="G_PROTEIN_RECEP_F1_1"/>
    <property type="match status" value="1"/>
</dbReference>
<dbReference type="OrthoDB" id="5959645at2759"/>
<evidence type="ECO:0000256" key="10">
    <source>
        <dbReference type="ARBA" id="ARBA00023224"/>
    </source>
</evidence>
<feature type="domain" description="G-protein coupled receptors family 1 profile" evidence="13">
    <location>
        <begin position="53"/>
        <end position="315"/>
    </location>
</feature>
<evidence type="ECO:0000256" key="11">
    <source>
        <dbReference type="RuleBase" id="RU000688"/>
    </source>
</evidence>
<gene>
    <name evidence="15" type="primary">LOC115818301</name>
</gene>
<dbReference type="Pfam" id="PF00001">
    <property type="entry name" value="7tm_1"/>
    <property type="match status" value="1"/>
</dbReference>
<feature type="transmembrane region" description="Helical" evidence="12">
    <location>
        <begin position="296"/>
        <end position="318"/>
    </location>
</feature>
<proteinExistence type="inferred from homology"/>
<evidence type="ECO:0000256" key="4">
    <source>
        <dbReference type="ARBA" id="ARBA00022989"/>
    </source>
</evidence>
<keyword evidence="4 12" id="KW-1133">Transmembrane helix</keyword>
<keyword evidence="9" id="KW-0325">Glycoprotein</keyword>
<evidence type="ECO:0000256" key="8">
    <source>
        <dbReference type="ARBA" id="ARBA00023170"/>
    </source>
</evidence>
<keyword evidence="2" id="KW-1003">Cell membrane</keyword>
<dbReference type="SUPFAM" id="SSF81321">
    <property type="entry name" value="Family A G protein-coupled receptor-like"/>
    <property type="match status" value="1"/>
</dbReference>
<feature type="transmembrane region" description="Helical" evidence="12">
    <location>
        <begin position="264"/>
        <end position="284"/>
    </location>
</feature>
<dbReference type="InterPro" id="IPR000276">
    <property type="entry name" value="GPCR_Rhodpsn"/>
</dbReference>
<dbReference type="FunFam" id="1.20.1070.10:FF:000030">
    <property type="entry name" value="trace amine-associated receptor 1"/>
    <property type="match status" value="1"/>
</dbReference>
<keyword evidence="3 11" id="KW-0812">Transmembrane</keyword>
<dbReference type="GeneID" id="115818301"/>
<protein>
    <submittedName>
        <fullName evidence="15">Trace amine-associated receptor 4-like</fullName>
    </submittedName>
</protein>
<feature type="transmembrane region" description="Helical" evidence="12">
    <location>
        <begin position="73"/>
        <end position="95"/>
    </location>
</feature>
<feature type="transmembrane region" description="Helical" evidence="12">
    <location>
        <begin position="204"/>
        <end position="229"/>
    </location>
</feature>
<evidence type="ECO:0000256" key="5">
    <source>
        <dbReference type="ARBA" id="ARBA00023040"/>
    </source>
</evidence>
<organism evidence="14 15">
    <name type="scientific">Chanos chanos</name>
    <name type="common">Milkfish</name>
    <name type="synonym">Mugil chanos</name>
    <dbReference type="NCBI Taxonomy" id="29144"/>
    <lineage>
        <taxon>Eukaryota</taxon>
        <taxon>Metazoa</taxon>
        <taxon>Chordata</taxon>
        <taxon>Craniata</taxon>
        <taxon>Vertebrata</taxon>
        <taxon>Euteleostomi</taxon>
        <taxon>Actinopterygii</taxon>
        <taxon>Neopterygii</taxon>
        <taxon>Teleostei</taxon>
        <taxon>Ostariophysi</taxon>
        <taxon>Gonorynchiformes</taxon>
        <taxon>Chanidae</taxon>
        <taxon>Chanos</taxon>
    </lineage>
</organism>
<evidence type="ECO:0000259" key="13">
    <source>
        <dbReference type="PROSITE" id="PS50262"/>
    </source>
</evidence>
<evidence type="ECO:0000256" key="2">
    <source>
        <dbReference type="ARBA" id="ARBA00022475"/>
    </source>
</evidence>
<evidence type="ECO:0000256" key="7">
    <source>
        <dbReference type="ARBA" id="ARBA00023157"/>
    </source>
</evidence>
<evidence type="ECO:0000313" key="14">
    <source>
        <dbReference type="Proteomes" id="UP000504632"/>
    </source>
</evidence>
<evidence type="ECO:0000256" key="1">
    <source>
        <dbReference type="ARBA" id="ARBA00004651"/>
    </source>
</evidence>
<dbReference type="PRINTS" id="PR01830">
    <property type="entry name" value="TRACEAMINER"/>
</dbReference>
<dbReference type="PRINTS" id="PR00237">
    <property type="entry name" value="GPCRRHODOPSN"/>
</dbReference>
<keyword evidence="5 11" id="KW-0297">G-protein coupled receptor</keyword>
<keyword evidence="6 12" id="KW-0472">Membrane</keyword>
<dbReference type="PANTHER" id="PTHR24249">
    <property type="entry name" value="HISTAMINE RECEPTOR-RELATED G-PROTEIN COUPLED RECEPTOR"/>
    <property type="match status" value="1"/>
</dbReference>
<keyword evidence="8 11" id="KW-0675">Receptor</keyword>
<comment type="similarity">
    <text evidence="11">Belongs to the G-protein coupled receptor 1 family.</text>
</comment>
<dbReference type="InterPro" id="IPR050569">
    <property type="entry name" value="TAAR"/>
</dbReference>
<dbReference type="Proteomes" id="UP000504632">
    <property type="component" value="Chromosome 8"/>
</dbReference>
<sequence length="346" mass="39236">MENTDMNQTGDMAAVLFCFPHLQGSCPRTLRLYVTRVAMYAFMLTTILMTVCGNLLVIIAISHFKQLHSPTNFILRSLTVVDCCLGCFVMPFSMVRSVEGCWYLGKHFCKVHSSLDMMFCTTSILHLCLVSIDRYWAICHPLQYRTAVPIIKVIMCIGIIWLFAFVFGFGVVFSEVNAVGLEALILMSSCVGSCALFFNKEWSIIASLVAFFIPGAVMTFLYVKIFYVAQKHAKVISDRMATVSFHELKNQASEQRERKAAKTLAIVMGVFLFCWLPYFITTIIDPFINFMTPVGIFDALVWFAYFNSTCNPIIYAFFYPHFQNAFKIIIGKIFSLKITSVILLSL</sequence>
<dbReference type="RefSeq" id="XP_030637509.1">
    <property type="nucleotide sequence ID" value="XM_030781649.1"/>
</dbReference>
<keyword evidence="7" id="KW-1015">Disulfide bond</keyword>
<dbReference type="GO" id="GO:0001594">
    <property type="term" value="F:trace-amine receptor activity"/>
    <property type="evidence" value="ECO:0007669"/>
    <property type="project" value="InterPro"/>
</dbReference>
<evidence type="ECO:0000313" key="15">
    <source>
        <dbReference type="RefSeq" id="XP_030637509.1"/>
    </source>
</evidence>
<dbReference type="AlphaFoldDB" id="A0A6J2W021"/>
<dbReference type="PANTHER" id="PTHR24249:SF220">
    <property type="entry name" value="TRACE AMINE-ASSOCIATED RECEPTOR 4"/>
    <property type="match status" value="1"/>
</dbReference>
<feature type="transmembrane region" description="Helical" evidence="12">
    <location>
        <begin position="150"/>
        <end position="172"/>
    </location>
</feature>
<accession>A0A6J2W021</accession>